<feature type="region of interest" description="Disordered" evidence="10">
    <location>
        <begin position="293"/>
        <end position="360"/>
    </location>
</feature>
<evidence type="ECO:0000256" key="3">
    <source>
        <dbReference type="ARBA" id="ARBA00021452"/>
    </source>
</evidence>
<dbReference type="GO" id="GO:0003711">
    <property type="term" value="F:transcription elongation factor activity"/>
    <property type="evidence" value="ECO:0007669"/>
    <property type="project" value="TreeGrafter"/>
</dbReference>
<dbReference type="STRING" id="131310.A0A0N4Z6I9"/>
<feature type="compositionally biased region" description="Low complexity" evidence="10">
    <location>
        <begin position="325"/>
        <end position="334"/>
    </location>
</feature>
<keyword evidence="5" id="KW-0805">Transcription regulation</keyword>
<dbReference type="PANTHER" id="PTHR15970">
    <property type="entry name" value="ELL-ASSOCIATED FACTOR EAF"/>
    <property type="match status" value="1"/>
</dbReference>
<feature type="region of interest" description="Disordered" evidence="10">
    <location>
        <begin position="141"/>
        <end position="200"/>
    </location>
</feature>
<evidence type="ECO:0000256" key="9">
    <source>
        <dbReference type="ARBA" id="ARBA00025617"/>
    </source>
</evidence>
<dbReference type="AlphaFoldDB" id="A0A0N4Z6I9"/>
<evidence type="ECO:0000313" key="12">
    <source>
        <dbReference type="Proteomes" id="UP000038045"/>
    </source>
</evidence>
<evidence type="ECO:0000313" key="13">
    <source>
        <dbReference type="WBParaSite" id="PTRK_0000279500.1"/>
    </source>
</evidence>
<feature type="compositionally biased region" description="Basic and acidic residues" evidence="10">
    <location>
        <begin position="312"/>
        <end position="323"/>
    </location>
</feature>
<dbReference type="GO" id="GO:0032783">
    <property type="term" value="C:super elongation complex"/>
    <property type="evidence" value="ECO:0007669"/>
    <property type="project" value="InterPro"/>
</dbReference>
<feature type="domain" description="Transcription elongation factor Eaf N-terminal" evidence="11">
    <location>
        <begin position="14"/>
        <end position="116"/>
    </location>
</feature>
<sequence>MTTNSNCGLPIGVYQINIGESILSNEKKKTFHSVRYDFRPASISSGGAETFLQRSQNGYLNVAIENDSNNSLILYKGSDNKISNNKECMMILDPSTNKLTIEKLSSQMRVKYLRNPSEQIVQIIKDQLEQKKGIKRDISKCDKKPETINKSEEKSTTIKNSAPLIKGNENKSSKMDSTEDLLKGLDIDSPKNLEKENNKKELKNNDKGIVDISDFEDSSDENFDDILDKAVKAKEEEVSSKEQKTNIKLNVNKLDDDLMDFLETIESVPNKSISKSPKKNVVKTSIEENKQTSLNQNIFGSLDDSSDEEPIVEEKKAPIEKPKNVPKNAPPNGKMMGPGGRMWHDDLDLSEDEDEDSDDD</sequence>
<evidence type="ECO:0000256" key="4">
    <source>
        <dbReference type="ARBA" id="ARBA00022553"/>
    </source>
</evidence>
<dbReference type="InterPro" id="IPR019194">
    <property type="entry name" value="Tscrpt_elong_fac_Eaf_N"/>
</dbReference>
<evidence type="ECO:0000256" key="8">
    <source>
        <dbReference type="ARBA" id="ARBA00023242"/>
    </source>
</evidence>
<dbReference type="GO" id="GO:0006368">
    <property type="term" value="P:transcription elongation by RNA polymerase II"/>
    <property type="evidence" value="ECO:0007669"/>
    <property type="project" value="InterPro"/>
</dbReference>
<accession>A0A0N4Z6I9</accession>
<protein>
    <recommendedName>
        <fullName evidence="3">Ell-associated factor Eaf</fullName>
    </recommendedName>
</protein>
<reference evidence="13" key="1">
    <citation type="submission" date="2017-02" db="UniProtKB">
        <authorList>
            <consortium name="WormBaseParasite"/>
        </authorList>
    </citation>
    <scope>IDENTIFICATION</scope>
</reference>
<keyword evidence="4" id="KW-0597">Phosphoprotein</keyword>
<organism evidence="12 13">
    <name type="scientific">Parastrongyloides trichosuri</name>
    <name type="common">Possum-specific nematode worm</name>
    <dbReference type="NCBI Taxonomy" id="131310"/>
    <lineage>
        <taxon>Eukaryota</taxon>
        <taxon>Metazoa</taxon>
        <taxon>Ecdysozoa</taxon>
        <taxon>Nematoda</taxon>
        <taxon>Chromadorea</taxon>
        <taxon>Rhabditida</taxon>
        <taxon>Tylenchina</taxon>
        <taxon>Panagrolaimomorpha</taxon>
        <taxon>Strongyloidoidea</taxon>
        <taxon>Strongyloididae</taxon>
        <taxon>Parastrongyloides</taxon>
    </lineage>
</organism>
<dbReference type="WBParaSite" id="PTRK_0000279500.1">
    <property type="protein sequence ID" value="PTRK_0000279500.1"/>
    <property type="gene ID" value="PTRK_0000279500"/>
</dbReference>
<keyword evidence="6" id="KW-0010">Activator</keyword>
<comment type="subcellular location">
    <subcellularLocation>
        <location evidence="1">Nucleus</location>
    </subcellularLocation>
</comment>
<evidence type="ECO:0000256" key="2">
    <source>
        <dbReference type="ARBA" id="ARBA00007798"/>
    </source>
</evidence>
<evidence type="ECO:0000256" key="6">
    <source>
        <dbReference type="ARBA" id="ARBA00023159"/>
    </source>
</evidence>
<evidence type="ECO:0000256" key="5">
    <source>
        <dbReference type="ARBA" id="ARBA00023015"/>
    </source>
</evidence>
<evidence type="ECO:0000256" key="10">
    <source>
        <dbReference type="SAM" id="MobiDB-lite"/>
    </source>
</evidence>
<dbReference type="InterPro" id="IPR027093">
    <property type="entry name" value="EAF_fam"/>
</dbReference>
<keyword evidence="12" id="KW-1185">Reference proteome</keyword>
<feature type="compositionally biased region" description="Basic and acidic residues" evidence="10">
    <location>
        <begin position="168"/>
        <end position="200"/>
    </location>
</feature>
<keyword evidence="7" id="KW-0804">Transcription</keyword>
<proteinExistence type="inferred from homology"/>
<feature type="compositionally biased region" description="Basic and acidic residues" evidence="10">
    <location>
        <begin position="141"/>
        <end position="156"/>
    </location>
</feature>
<name>A0A0N4Z6I9_PARTI</name>
<evidence type="ECO:0000256" key="7">
    <source>
        <dbReference type="ARBA" id="ARBA00023163"/>
    </source>
</evidence>
<feature type="compositionally biased region" description="Acidic residues" evidence="10">
    <location>
        <begin position="348"/>
        <end position="360"/>
    </location>
</feature>
<comment type="function">
    <text evidence="9">Promotes transcriptional elongation by Su(Tpl)/ELL. Essential for development.</text>
</comment>
<dbReference type="PANTHER" id="PTHR15970:SF2">
    <property type="entry name" value="ELL-ASSOCIATED FACTOR EAF"/>
    <property type="match status" value="1"/>
</dbReference>
<comment type="similarity">
    <text evidence="2">Belongs to the EAF family.</text>
</comment>
<evidence type="ECO:0000259" key="11">
    <source>
        <dbReference type="Pfam" id="PF09816"/>
    </source>
</evidence>
<dbReference type="Pfam" id="PF09816">
    <property type="entry name" value="EAF"/>
    <property type="match status" value="1"/>
</dbReference>
<dbReference type="Proteomes" id="UP000038045">
    <property type="component" value="Unplaced"/>
</dbReference>
<evidence type="ECO:0000256" key="1">
    <source>
        <dbReference type="ARBA" id="ARBA00004123"/>
    </source>
</evidence>
<keyword evidence="8" id="KW-0539">Nucleus</keyword>